<dbReference type="GeneID" id="93486348"/>
<dbReference type="AlphaFoldDB" id="A0A841R4M6"/>
<protein>
    <submittedName>
        <fullName evidence="1">Uncharacterized protein</fullName>
    </submittedName>
</protein>
<accession>A0A841R4M6</accession>
<name>A0A841R4M6_9FIRM</name>
<sequence length="125" mass="14088">MTAAAEQWKMYQAVKASLEPDQQNVLSEIEGRAANTEPGVTLAEVVVFNDHVNDLRGGEYFPLENRRFLIELGNVDISALNWLTVQSLFDGVGLYHAHGGWRFAIRLSDYFSKVIGAYIRDRKEA</sequence>
<dbReference type="EMBL" id="JACHHI010000004">
    <property type="protein sequence ID" value="MBB6478030.1"/>
    <property type="molecule type" value="Genomic_DNA"/>
</dbReference>
<organism evidence="1 2">
    <name type="scientific">Negativicoccus succinicivorans</name>
    <dbReference type="NCBI Taxonomy" id="620903"/>
    <lineage>
        <taxon>Bacteria</taxon>
        <taxon>Bacillati</taxon>
        <taxon>Bacillota</taxon>
        <taxon>Negativicutes</taxon>
        <taxon>Veillonellales</taxon>
        <taxon>Veillonellaceae</taxon>
        <taxon>Negativicoccus</taxon>
    </lineage>
</organism>
<comment type="caution">
    <text evidence="1">The sequence shown here is derived from an EMBL/GenBank/DDBJ whole genome shotgun (WGS) entry which is preliminary data.</text>
</comment>
<reference evidence="1 2" key="1">
    <citation type="submission" date="2020-08" db="EMBL/GenBank/DDBJ databases">
        <title>Genomic Encyclopedia of Type Strains, Phase IV (KMG-IV): sequencing the most valuable type-strain genomes for metagenomic binning, comparative biology and taxonomic classification.</title>
        <authorList>
            <person name="Goeker M."/>
        </authorList>
    </citation>
    <scope>NUCLEOTIDE SEQUENCE [LARGE SCALE GENOMIC DNA]</scope>
    <source>
        <strain evidence="1 2">DSM 21255</strain>
    </source>
</reference>
<evidence type="ECO:0000313" key="1">
    <source>
        <dbReference type="EMBL" id="MBB6478030.1"/>
    </source>
</evidence>
<keyword evidence="2" id="KW-1185">Reference proteome</keyword>
<dbReference type="RefSeq" id="WP_159822224.1">
    <property type="nucleotide sequence ID" value="NZ_CABWNB010000001.1"/>
</dbReference>
<dbReference type="Proteomes" id="UP000591941">
    <property type="component" value="Unassembled WGS sequence"/>
</dbReference>
<evidence type="ECO:0000313" key="2">
    <source>
        <dbReference type="Proteomes" id="UP000591941"/>
    </source>
</evidence>
<proteinExistence type="predicted"/>
<gene>
    <name evidence="1" type="ORF">HNR45_001083</name>
</gene>